<dbReference type="AlphaFoldDB" id="A0A3P7L1T4"/>
<gene>
    <name evidence="1" type="ORF">SVUK_LOCUS8246</name>
</gene>
<evidence type="ECO:0000313" key="1">
    <source>
        <dbReference type="EMBL" id="VDM73248.1"/>
    </source>
</evidence>
<reference evidence="1 2" key="1">
    <citation type="submission" date="2018-11" db="EMBL/GenBank/DDBJ databases">
        <authorList>
            <consortium name="Pathogen Informatics"/>
        </authorList>
    </citation>
    <scope>NUCLEOTIDE SEQUENCE [LARGE SCALE GENOMIC DNA]</scope>
</reference>
<accession>A0A3P7L1T4</accession>
<dbReference type="Proteomes" id="UP000270094">
    <property type="component" value="Unassembled WGS sequence"/>
</dbReference>
<proteinExistence type="predicted"/>
<protein>
    <submittedName>
        <fullName evidence="1">Uncharacterized protein</fullName>
    </submittedName>
</protein>
<keyword evidence="2" id="KW-1185">Reference proteome</keyword>
<sequence length="80" mass="8882">MATTVHVTPAQYRKYGTDGELRLSTGFFQRYFESDGTTTEVPILQVSLAKKLGEGMAGHPDSCLRLRLTDGAFHYSGERI</sequence>
<evidence type="ECO:0000313" key="2">
    <source>
        <dbReference type="Proteomes" id="UP000270094"/>
    </source>
</evidence>
<name>A0A3P7L1T4_STRVU</name>
<organism evidence="1 2">
    <name type="scientific">Strongylus vulgaris</name>
    <name type="common">Blood worm</name>
    <dbReference type="NCBI Taxonomy" id="40348"/>
    <lineage>
        <taxon>Eukaryota</taxon>
        <taxon>Metazoa</taxon>
        <taxon>Ecdysozoa</taxon>
        <taxon>Nematoda</taxon>
        <taxon>Chromadorea</taxon>
        <taxon>Rhabditida</taxon>
        <taxon>Rhabditina</taxon>
        <taxon>Rhabditomorpha</taxon>
        <taxon>Strongyloidea</taxon>
        <taxon>Strongylidae</taxon>
        <taxon>Strongylus</taxon>
    </lineage>
</organism>
<dbReference type="EMBL" id="UYYB01029661">
    <property type="protein sequence ID" value="VDM73248.1"/>
    <property type="molecule type" value="Genomic_DNA"/>
</dbReference>
<dbReference type="OrthoDB" id="10333375at2759"/>